<name>A0A8S9X974_APOLU</name>
<dbReference type="AlphaFoldDB" id="A0A8S9X974"/>
<dbReference type="Proteomes" id="UP000466442">
    <property type="component" value="Linkage Group LG9"/>
</dbReference>
<evidence type="ECO:0000256" key="1">
    <source>
        <dbReference type="SAM" id="SignalP"/>
    </source>
</evidence>
<comment type="caution">
    <text evidence="2">The sequence shown here is derived from an EMBL/GenBank/DDBJ whole genome shotgun (WGS) entry which is preliminary data.</text>
</comment>
<sequence>MLAQIAALLGSIALVAAGSSQTSVLNSHGGSYTYGIDHDNYGAWYGSAYPYSHGGVTSDHGISGLYGHGALTHAPLSHGDINYGYDTYGAGFGHGEYGQATSYQHQASKSVGGQKIMHSSHEVNHGNGATSYQSVYQKTGSGLYGGYGSDYSSDYSSNYGYSHGNYAGNFGHVASYNHGNLGYYSYGHDANSHLDHTHGLDYSDIHIPDYNQIHVPSYNHELGNYGYSGYGQNLGGYGHNYQPSYTVYLKGPDTFALSSSTWFLSVSHGAVHNKKCGNAPKIECLVGWNLLCDSSGDWHCFPKSHRG</sequence>
<feature type="chain" id="PRO_5035790906" evidence="1">
    <location>
        <begin position="18"/>
        <end position="307"/>
    </location>
</feature>
<accession>A0A8S9X974</accession>
<gene>
    <name evidence="2" type="ORF">GE061_019720</name>
</gene>
<protein>
    <submittedName>
        <fullName evidence="2">Uncharacterized protein</fullName>
    </submittedName>
</protein>
<organism evidence="2 3">
    <name type="scientific">Apolygus lucorum</name>
    <name type="common">Small green plant bug</name>
    <name type="synonym">Lygocoris lucorum</name>
    <dbReference type="NCBI Taxonomy" id="248454"/>
    <lineage>
        <taxon>Eukaryota</taxon>
        <taxon>Metazoa</taxon>
        <taxon>Ecdysozoa</taxon>
        <taxon>Arthropoda</taxon>
        <taxon>Hexapoda</taxon>
        <taxon>Insecta</taxon>
        <taxon>Pterygota</taxon>
        <taxon>Neoptera</taxon>
        <taxon>Paraneoptera</taxon>
        <taxon>Hemiptera</taxon>
        <taxon>Heteroptera</taxon>
        <taxon>Panheteroptera</taxon>
        <taxon>Cimicomorpha</taxon>
        <taxon>Miridae</taxon>
        <taxon>Mirini</taxon>
        <taxon>Apolygus</taxon>
    </lineage>
</organism>
<feature type="signal peptide" evidence="1">
    <location>
        <begin position="1"/>
        <end position="17"/>
    </location>
</feature>
<evidence type="ECO:0000313" key="3">
    <source>
        <dbReference type="Proteomes" id="UP000466442"/>
    </source>
</evidence>
<evidence type="ECO:0000313" key="2">
    <source>
        <dbReference type="EMBL" id="KAF6205547.1"/>
    </source>
</evidence>
<dbReference type="EMBL" id="WIXP02000009">
    <property type="protein sequence ID" value="KAF6205547.1"/>
    <property type="molecule type" value="Genomic_DNA"/>
</dbReference>
<keyword evidence="1" id="KW-0732">Signal</keyword>
<proteinExistence type="predicted"/>
<keyword evidence="3" id="KW-1185">Reference proteome</keyword>
<reference evidence="2" key="1">
    <citation type="journal article" date="2021" name="Mol. Ecol. Resour.">
        <title>Apolygus lucorum genome provides insights into omnivorousness and mesophyll feeding.</title>
        <authorList>
            <person name="Liu Y."/>
            <person name="Liu H."/>
            <person name="Wang H."/>
            <person name="Huang T."/>
            <person name="Liu B."/>
            <person name="Yang B."/>
            <person name="Yin L."/>
            <person name="Li B."/>
            <person name="Zhang Y."/>
            <person name="Zhang S."/>
            <person name="Jiang F."/>
            <person name="Zhang X."/>
            <person name="Ren Y."/>
            <person name="Wang B."/>
            <person name="Wang S."/>
            <person name="Lu Y."/>
            <person name="Wu K."/>
            <person name="Fan W."/>
            <person name="Wang G."/>
        </authorList>
    </citation>
    <scope>NUCLEOTIDE SEQUENCE</scope>
    <source>
        <strain evidence="2">12Hb</strain>
    </source>
</reference>